<proteinExistence type="predicted"/>
<gene>
    <name evidence="1" type="ORF">HKN21_16060</name>
</gene>
<dbReference type="Proteomes" id="UP000547674">
    <property type="component" value="Unassembled WGS sequence"/>
</dbReference>
<evidence type="ECO:0000313" key="2">
    <source>
        <dbReference type="Proteomes" id="UP000547674"/>
    </source>
</evidence>
<organism evidence="1 2">
    <name type="scientific">Eiseniibacteriota bacterium</name>
    <dbReference type="NCBI Taxonomy" id="2212470"/>
    <lineage>
        <taxon>Bacteria</taxon>
        <taxon>Candidatus Eiseniibacteriota</taxon>
    </lineage>
</organism>
<reference evidence="1 2" key="1">
    <citation type="submission" date="2020-03" db="EMBL/GenBank/DDBJ databases">
        <title>Metabolic flexibility allows generalist bacteria to become dominant in a frequently disturbed ecosystem.</title>
        <authorList>
            <person name="Chen Y.-J."/>
            <person name="Leung P.M."/>
            <person name="Bay S.K."/>
            <person name="Hugenholtz P."/>
            <person name="Kessler A.J."/>
            <person name="Shelley G."/>
            <person name="Waite D.W."/>
            <person name="Cook P.L."/>
            <person name="Greening C."/>
        </authorList>
    </citation>
    <scope>NUCLEOTIDE SEQUENCE [LARGE SCALE GENOMIC DNA]</scope>
    <source>
        <strain evidence="1">SS_bin_28</strain>
    </source>
</reference>
<sequence>LAIEFALGDRAPYGYAYYDPYCSERFYSVASYHQHLTRHRHDRALTLIACDVGYDGYDTYDDDYYDYNYDY</sequence>
<comment type="caution">
    <text evidence="1">The sequence shown here is derived from an EMBL/GenBank/DDBJ whole genome shotgun (WGS) entry which is preliminary data.</text>
</comment>
<dbReference type="EMBL" id="JABDJR010000644">
    <property type="protein sequence ID" value="NNF08277.1"/>
    <property type="molecule type" value="Genomic_DNA"/>
</dbReference>
<evidence type="ECO:0008006" key="3">
    <source>
        <dbReference type="Google" id="ProtNLM"/>
    </source>
</evidence>
<feature type="non-terminal residue" evidence="1">
    <location>
        <position position="1"/>
    </location>
</feature>
<evidence type="ECO:0000313" key="1">
    <source>
        <dbReference type="EMBL" id="NNF08277.1"/>
    </source>
</evidence>
<name>A0A7Y2EBY1_UNCEI</name>
<accession>A0A7Y2EBY1</accession>
<dbReference type="AlphaFoldDB" id="A0A7Y2EBY1"/>
<protein>
    <recommendedName>
        <fullName evidence="3">C2H2-type domain-containing protein</fullName>
    </recommendedName>
</protein>